<dbReference type="Pfam" id="PF21805">
    <property type="entry name" value="Imm5_like"/>
    <property type="match status" value="1"/>
</dbReference>
<dbReference type="InterPro" id="IPR048667">
    <property type="entry name" value="Imm5-like"/>
</dbReference>
<feature type="domain" description="Imm-5-like" evidence="1">
    <location>
        <begin position="2"/>
        <end position="125"/>
    </location>
</feature>
<organism evidence="2 3">
    <name type="scientific">Kribbella deserti</name>
    <dbReference type="NCBI Taxonomy" id="1926257"/>
    <lineage>
        <taxon>Bacteria</taxon>
        <taxon>Bacillati</taxon>
        <taxon>Actinomycetota</taxon>
        <taxon>Actinomycetes</taxon>
        <taxon>Propionibacteriales</taxon>
        <taxon>Kribbellaceae</taxon>
        <taxon>Kribbella</taxon>
    </lineage>
</organism>
<dbReference type="Proteomes" id="UP001589890">
    <property type="component" value="Unassembled WGS sequence"/>
</dbReference>
<evidence type="ECO:0000313" key="2">
    <source>
        <dbReference type="EMBL" id="MFC0629260.1"/>
    </source>
</evidence>
<dbReference type="RefSeq" id="WP_380057033.1">
    <property type="nucleotide sequence ID" value="NZ_JBHLTC010000049.1"/>
</dbReference>
<evidence type="ECO:0000259" key="1">
    <source>
        <dbReference type="Pfam" id="PF21805"/>
    </source>
</evidence>
<reference evidence="2 3" key="1">
    <citation type="submission" date="2024-09" db="EMBL/GenBank/DDBJ databases">
        <authorList>
            <person name="Sun Q."/>
            <person name="Mori K."/>
        </authorList>
    </citation>
    <scope>NUCLEOTIDE SEQUENCE [LARGE SCALE GENOMIC DNA]</scope>
    <source>
        <strain evidence="2 3">CGMCC 1.15906</strain>
    </source>
</reference>
<gene>
    <name evidence="2" type="ORF">ACFFGN_34665</name>
</gene>
<evidence type="ECO:0000313" key="3">
    <source>
        <dbReference type="Proteomes" id="UP001589890"/>
    </source>
</evidence>
<dbReference type="EMBL" id="JBHLTC010000049">
    <property type="protein sequence ID" value="MFC0629260.1"/>
    <property type="molecule type" value="Genomic_DNA"/>
</dbReference>
<comment type="caution">
    <text evidence="2">The sequence shown here is derived from an EMBL/GenBank/DDBJ whole genome shotgun (WGS) entry which is preliminary data.</text>
</comment>
<keyword evidence="3" id="KW-1185">Reference proteome</keyword>
<proteinExistence type="predicted"/>
<sequence>MEDHQALARWAADCAEHVLPHFEQAEPTDDRPRLAIEAAHAWARGEISVTAARDAAFAAHEAAREVSQPAARSAARAAGHAAATAHVITHASHSASYAAKAATQAGADEIATVEERDWQYRQLPDHLRAKIFPASTR</sequence>
<accession>A0ABV6QXP0</accession>
<protein>
    <submittedName>
        <fullName evidence="2">Immunity protein</fullName>
    </submittedName>
</protein>
<name>A0ABV6QXP0_9ACTN</name>